<dbReference type="EMBL" id="RKHJ01000001">
    <property type="protein sequence ID" value="ROR66639.1"/>
    <property type="molecule type" value="Genomic_DNA"/>
</dbReference>
<accession>A0A3N2AUC9</accession>
<organism evidence="2 3">
    <name type="scientific">Agrococcus jenensis</name>
    <dbReference type="NCBI Taxonomy" id="46353"/>
    <lineage>
        <taxon>Bacteria</taxon>
        <taxon>Bacillati</taxon>
        <taxon>Actinomycetota</taxon>
        <taxon>Actinomycetes</taxon>
        <taxon>Micrococcales</taxon>
        <taxon>Microbacteriaceae</taxon>
        <taxon>Agrococcus</taxon>
    </lineage>
</organism>
<keyword evidence="3" id="KW-1185">Reference proteome</keyword>
<keyword evidence="1" id="KW-0472">Membrane</keyword>
<feature type="transmembrane region" description="Helical" evidence="1">
    <location>
        <begin position="151"/>
        <end position="173"/>
    </location>
</feature>
<feature type="transmembrane region" description="Helical" evidence="1">
    <location>
        <begin position="102"/>
        <end position="125"/>
    </location>
</feature>
<dbReference type="Proteomes" id="UP000275456">
    <property type="component" value="Unassembled WGS sequence"/>
</dbReference>
<dbReference type="OrthoDB" id="3078421at2"/>
<protein>
    <submittedName>
        <fullName evidence="2">Uncharacterized protein</fullName>
    </submittedName>
</protein>
<feature type="transmembrane region" description="Helical" evidence="1">
    <location>
        <begin position="78"/>
        <end position="96"/>
    </location>
</feature>
<comment type="caution">
    <text evidence="2">The sequence shown here is derived from an EMBL/GenBank/DDBJ whole genome shotgun (WGS) entry which is preliminary data.</text>
</comment>
<gene>
    <name evidence="2" type="ORF">EDD26_2031</name>
</gene>
<feature type="transmembrane region" description="Helical" evidence="1">
    <location>
        <begin position="215"/>
        <end position="233"/>
    </location>
</feature>
<feature type="transmembrane region" description="Helical" evidence="1">
    <location>
        <begin position="185"/>
        <end position="203"/>
    </location>
</feature>
<keyword evidence="1" id="KW-1133">Transmembrane helix</keyword>
<proteinExistence type="predicted"/>
<name>A0A3N2AUC9_9MICO</name>
<feature type="transmembrane region" description="Helical" evidence="1">
    <location>
        <begin position="245"/>
        <end position="266"/>
    </location>
</feature>
<dbReference type="RefSeq" id="WP_123697604.1">
    <property type="nucleotide sequence ID" value="NZ_RKHJ01000001.1"/>
</dbReference>
<sequence length="277" mass="29661">MIERPLPATRWIALAIVPFLVVAVVVLFAAPERTGELFAWPIAPPLSAFVLASAYLGGIAYFLAVWRTPSWHRVRHGLPAVAVFATALLVTTLLHLDRFSANLPFAVWLVLYATTPVAMVWLLVVQRGHGPGARRGAVPEGDVAIPAAVRVALAAIGLAALAAGAAALVVPAWLAELWAWQLTPLTARATGAVLTLTGVVNLAMLGDRRWSAFRILYGAQLLSLAAIVVSLVVRRDDLLWDRPLTVPFLALVAAALLAYGAVTVWCELRLRRARATA</sequence>
<evidence type="ECO:0000313" key="3">
    <source>
        <dbReference type="Proteomes" id="UP000275456"/>
    </source>
</evidence>
<reference evidence="2 3" key="1">
    <citation type="submission" date="2018-11" db="EMBL/GenBank/DDBJ databases">
        <title>Sequencing the genomes of 1000 actinobacteria strains.</title>
        <authorList>
            <person name="Klenk H.-P."/>
        </authorList>
    </citation>
    <scope>NUCLEOTIDE SEQUENCE [LARGE SCALE GENOMIC DNA]</scope>
    <source>
        <strain evidence="2 3">DSM 9580</strain>
    </source>
</reference>
<evidence type="ECO:0000256" key="1">
    <source>
        <dbReference type="SAM" id="Phobius"/>
    </source>
</evidence>
<evidence type="ECO:0000313" key="2">
    <source>
        <dbReference type="EMBL" id="ROR66639.1"/>
    </source>
</evidence>
<dbReference type="AlphaFoldDB" id="A0A3N2AUC9"/>
<keyword evidence="1" id="KW-0812">Transmembrane</keyword>
<feature type="transmembrane region" description="Helical" evidence="1">
    <location>
        <begin position="42"/>
        <end position="66"/>
    </location>
</feature>
<feature type="transmembrane region" description="Helical" evidence="1">
    <location>
        <begin position="12"/>
        <end position="30"/>
    </location>
</feature>